<dbReference type="Proteomes" id="UP000292385">
    <property type="component" value="Unassembled WGS sequence"/>
</dbReference>
<name>A0ABY2A1D5_9ACTN</name>
<evidence type="ECO:0000313" key="3">
    <source>
        <dbReference type="Proteomes" id="UP000292385"/>
    </source>
</evidence>
<protein>
    <submittedName>
        <fullName evidence="2">Uncharacterized protein</fullName>
    </submittedName>
</protein>
<comment type="caution">
    <text evidence="2">The sequence shown here is derived from an EMBL/GenBank/DDBJ whole genome shotgun (WGS) entry which is preliminary data.</text>
</comment>
<keyword evidence="1" id="KW-0812">Transmembrane</keyword>
<keyword evidence="3" id="KW-1185">Reference proteome</keyword>
<accession>A0ABY2A1D5</accession>
<evidence type="ECO:0000256" key="1">
    <source>
        <dbReference type="SAM" id="Phobius"/>
    </source>
</evidence>
<feature type="transmembrane region" description="Helical" evidence="1">
    <location>
        <begin position="319"/>
        <end position="341"/>
    </location>
</feature>
<feature type="transmembrane region" description="Helical" evidence="1">
    <location>
        <begin position="39"/>
        <end position="59"/>
    </location>
</feature>
<dbReference type="EMBL" id="SJJY01000005">
    <property type="protein sequence ID" value="TCC21855.1"/>
    <property type="molecule type" value="Genomic_DNA"/>
</dbReference>
<sequence>MRRSSVGRELVAVAGQLLVGVTGLSLIMMPRLVGADWAGWSSLMFLVAVLVIPTAWVLIGISTGSASVARWIAVLGVGAVLVRVAWSTYDAGPAVLLAVLPLLTVVVLLTAVLAYSWPQATTRTIKDCVHRNGWRLVESRDVRLPSLPLPVGRTWSARNVVQTPDGLAFEVRWLQWSGLLCRRRRLSVFVATLPVALPAVEVRPGGLTRSDLTLESAEFNRSFDVIGDEPRYLMAVLHPRTMQALLDARPVRLAIEGTALVLSRDEPLTAESLTQGLRSLAGIRVPQHVYDDWGQRAAEPGRGLRFRGRRFDPSPGAALLRMTTLATGLLGLTLLCCLAAAATEADFDPPHSVGRLLIAGAVLLAIAAAGALSRRVYGSISA</sequence>
<dbReference type="RefSeq" id="WP_131463575.1">
    <property type="nucleotide sequence ID" value="NZ_SJJY01000005.1"/>
</dbReference>
<feature type="transmembrane region" description="Helical" evidence="1">
    <location>
        <begin position="353"/>
        <end position="372"/>
    </location>
</feature>
<evidence type="ECO:0000313" key="2">
    <source>
        <dbReference type="EMBL" id="TCC21855.1"/>
    </source>
</evidence>
<keyword evidence="1" id="KW-0472">Membrane</keyword>
<feature type="transmembrane region" description="Helical" evidence="1">
    <location>
        <begin position="95"/>
        <end position="117"/>
    </location>
</feature>
<feature type="transmembrane region" description="Helical" evidence="1">
    <location>
        <begin position="71"/>
        <end position="89"/>
    </location>
</feature>
<proteinExistence type="predicted"/>
<reference evidence="2 3" key="1">
    <citation type="submission" date="2019-02" db="EMBL/GenBank/DDBJ databases">
        <title>Kribbella capetownensis sp. nov. and Kribbella speibonae sp. nov., isolated from soil.</title>
        <authorList>
            <person name="Curtis S.M."/>
            <person name="Norton I."/>
            <person name="Everest G.J."/>
            <person name="Meyers P.R."/>
        </authorList>
    </citation>
    <scope>NUCLEOTIDE SEQUENCE [LARGE SCALE GENOMIC DNA]</scope>
    <source>
        <strain evidence="2 3">SK5</strain>
    </source>
</reference>
<gene>
    <name evidence="2" type="ORF">E0H58_23480</name>
</gene>
<feature type="transmembrane region" description="Helical" evidence="1">
    <location>
        <begin position="12"/>
        <end position="33"/>
    </location>
</feature>
<organism evidence="2 3">
    <name type="scientific">Kribbella speibonae</name>
    <dbReference type="NCBI Taxonomy" id="1572660"/>
    <lineage>
        <taxon>Bacteria</taxon>
        <taxon>Bacillati</taxon>
        <taxon>Actinomycetota</taxon>
        <taxon>Actinomycetes</taxon>
        <taxon>Propionibacteriales</taxon>
        <taxon>Kribbellaceae</taxon>
        <taxon>Kribbella</taxon>
    </lineage>
</organism>
<keyword evidence="1" id="KW-1133">Transmembrane helix</keyword>